<feature type="repeat" description="WD" evidence="3">
    <location>
        <begin position="218"/>
        <end position="249"/>
    </location>
</feature>
<keyword evidence="6" id="KW-1185">Reference proteome</keyword>
<dbReference type="InterPro" id="IPR001680">
    <property type="entry name" value="WD40_rpt"/>
</dbReference>
<dbReference type="PANTHER" id="PTHR14221:SF31">
    <property type="entry name" value="TRANSDUCIN_WD40 REPEAT-LIKE SUPERFAMILY PROTEIN"/>
    <property type="match status" value="1"/>
</dbReference>
<dbReference type="Proteomes" id="UP000594263">
    <property type="component" value="Unplaced"/>
</dbReference>
<dbReference type="PANTHER" id="PTHR14221">
    <property type="entry name" value="WD REPEAT DOMAIN 44"/>
    <property type="match status" value="1"/>
</dbReference>
<dbReference type="EnsemblPlants" id="Kaladp0095s0121.1.v1.1">
    <property type="protein sequence ID" value="Kaladp0095s0121.1.v1.1"/>
    <property type="gene ID" value="Kaladp0095s0121.v1.1"/>
</dbReference>
<dbReference type="Pfam" id="PF00400">
    <property type="entry name" value="WD40"/>
    <property type="match status" value="4"/>
</dbReference>
<feature type="repeat" description="WD" evidence="3">
    <location>
        <begin position="304"/>
        <end position="344"/>
    </location>
</feature>
<feature type="region of interest" description="Disordered" evidence="4">
    <location>
        <begin position="581"/>
        <end position="620"/>
    </location>
</feature>
<dbReference type="Gramene" id="Kaladp0095s0121.1.v1.1">
    <property type="protein sequence ID" value="Kaladp0095s0121.1.v1.1"/>
    <property type="gene ID" value="Kaladp0095s0121.v1.1"/>
</dbReference>
<evidence type="ECO:0000256" key="4">
    <source>
        <dbReference type="SAM" id="MobiDB-lite"/>
    </source>
</evidence>
<organism evidence="5 6">
    <name type="scientific">Kalanchoe fedtschenkoi</name>
    <name type="common">Lavender scallops</name>
    <name type="synonym">South American air plant</name>
    <dbReference type="NCBI Taxonomy" id="63787"/>
    <lineage>
        <taxon>Eukaryota</taxon>
        <taxon>Viridiplantae</taxon>
        <taxon>Streptophyta</taxon>
        <taxon>Embryophyta</taxon>
        <taxon>Tracheophyta</taxon>
        <taxon>Spermatophyta</taxon>
        <taxon>Magnoliopsida</taxon>
        <taxon>eudicotyledons</taxon>
        <taxon>Gunneridae</taxon>
        <taxon>Pentapetalae</taxon>
        <taxon>Saxifragales</taxon>
        <taxon>Crassulaceae</taxon>
        <taxon>Kalanchoe</taxon>
    </lineage>
</organism>
<dbReference type="OMA" id="TQKFQGQ"/>
<dbReference type="InterPro" id="IPR020472">
    <property type="entry name" value="WD40_PAC1"/>
</dbReference>
<evidence type="ECO:0000256" key="3">
    <source>
        <dbReference type="PROSITE-ProRule" id="PRU00221"/>
    </source>
</evidence>
<reference evidence="5" key="1">
    <citation type="submission" date="2021-01" db="UniProtKB">
        <authorList>
            <consortium name="EnsemblPlants"/>
        </authorList>
    </citation>
    <scope>IDENTIFICATION</scope>
</reference>
<keyword evidence="2" id="KW-0677">Repeat</keyword>
<evidence type="ECO:0000256" key="1">
    <source>
        <dbReference type="ARBA" id="ARBA00022574"/>
    </source>
</evidence>
<dbReference type="SUPFAM" id="SSF50978">
    <property type="entry name" value="WD40 repeat-like"/>
    <property type="match status" value="1"/>
</dbReference>
<dbReference type="PRINTS" id="PR00320">
    <property type="entry name" value="GPROTEINBRPT"/>
</dbReference>
<sequence length="659" mass="73765">MSMSMSSLGEKRFFDSLDYVVSEDGSGQVYEVWMNEPFKSVQERREDFMRKMCVEGLARANDVATERITACGGAELISSEALPVDGAEGDTRICWADKERSNSETEGSFNREGVKTDEETEPIMYRKLARLLSSSSGSVSSYECSEGHVKLRKNWINDKKRVVKWWKSLSGKWGSESGSESDFDTLSCSPAFNMGRVKVHSKNKRVMELSAVYTGQNISAHCGMIRTMKFSPDGRYLASGGEDGAVRVWLVTSVDGSSKHSTTGSNFGDDLKQGKSLRRNKSKYASVVIPDKIMHIEESPLHEFYGHSGEILDLAWSKSNVLLSSSTDKTVRMWQVGCSKCLNVFPHSSYVTCIQFTPADDNHFISGSLDGKVRIWKVSRGRVVDWVDARDIVTAICYQPDGRGFAVGSFSGNCRFYRLAEKHMQLEAEVHINGTSNTKITGIEFSAEANQQVIVTLEDSKVHILDRVHAIDKYRGLSNLGRKMSTSRVQHVVSVGEDSHVYIWDYNQACTQRSAKTALRSCEHFVSEGVSVAIPWLMKPSEEKELEVQSSLERQNHLDAASWLKDLETLSGVNRFSLEDTRGRKSATWPAEQLPLSDSSHEDHLHPRTHPSPPRQREHVPTYSLMPKDLSVTWGLVIVTACHNGTIKTYHNYGLPVKL</sequence>
<feature type="repeat" description="WD" evidence="3">
    <location>
        <begin position="344"/>
        <end position="386"/>
    </location>
</feature>
<dbReference type="Gene3D" id="2.130.10.10">
    <property type="entry name" value="YVTN repeat-like/Quinoprotein amine dehydrogenase"/>
    <property type="match status" value="1"/>
</dbReference>
<dbReference type="InterPro" id="IPR015943">
    <property type="entry name" value="WD40/YVTN_repeat-like_dom_sf"/>
</dbReference>
<evidence type="ECO:0000256" key="2">
    <source>
        <dbReference type="ARBA" id="ARBA00022737"/>
    </source>
</evidence>
<evidence type="ECO:0000313" key="5">
    <source>
        <dbReference type="EnsemblPlants" id="Kaladp0095s0121.1.v1.1"/>
    </source>
</evidence>
<evidence type="ECO:0000313" key="6">
    <source>
        <dbReference type="Proteomes" id="UP000594263"/>
    </source>
</evidence>
<proteinExistence type="predicted"/>
<protein>
    <submittedName>
        <fullName evidence="5">Uncharacterized protein</fullName>
    </submittedName>
</protein>
<dbReference type="PROSITE" id="PS50082">
    <property type="entry name" value="WD_REPEATS_2"/>
    <property type="match status" value="3"/>
</dbReference>
<dbReference type="PROSITE" id="PS50294">
    <property type="entry name" value="WD_REPEATS_REGION"/>
    <property type="match status" value="3"/>
</dbReference>
<dbReference type="InterPro" id="IPR036322">
    <property type="entry name" value="WD40_repeat_dom_sf"/>
</dbReference>
<dbReference type="SMART" id="SM00320">
    <property type="entry name" value="WD40"/>
    <property type="match status" value="6"/>
</dbReference>
<keyword evidence="1 3" id="KW-0853">WD repeat</keyword>
<dbReference type="AlphaFoldDB" id="A0A7N1A685"/>
<dbReference type="InterPro" id="IPR040324">
    <property type="entry name" value="WDR44/Dgr2"/>
</dbReference>
<accession>A0A7N1A685</accession>
<name>A0A7N1A685_KALFE</name>